<dbReference type="CDD" id="cd01066">
    <property type="entry name" value="APP_MetAP"/>
    <property type="match status" value="1"/>
</dbReference>
<keyword evidence="4" id="KW-0031">Aminopeptidase</keyword>
<dbReference type="Pfam" id="PF01321">
    <property type="entry name" value="Creatinase_N"/>
    <property type="match status" value="1"/>
</dbReference>
<dbReference type="PANTHER" id="PTHR46112:SF2">
    <property type="entry name" value="XAA-PRO AMINOPEPTIDASE P-RELATED"/>
    <property type="match status" value="1"/>
</dbReference>
<dbReference type="Gene3D" id="3.40.350.10">
    <property type="entry name" value="Creatinase/prolidase N-terminal domain"/>
    <property type="match status" value="1"/>
</dbReference>
<dbReference type="InterPro" id="IPR000587">
    <property type="entry name" value="Creatinase_N"/>
</dbReference>
<accession>A0A7C3GPX5</accession>
<feature type="domain" description="Peptidase M24" evidence="2">
    <location>
        <begin position="149"/>
        <end position="381"/>
    </location>
</feature>
<evidence type="ECO:0000259" key="2">
    <source>
        <dbReference type="Pfam" id="PF00557"/>
    </source>
</evidence>
<gene>
    <name evidence="4" type="ORF">ENJ40_00280</name>
</gene>
<proteinExistence type="predicted"/>
<dbReference type="InterPro" id="IPR029149">
    <property type="entry name" value="Creatin/AminoP/Spt16_N"/>
</dbReference>
<evidence type="ECO:0000256" key="1">
    <source>
        <dbReference type="SAM" id="Phobius"/>
    </source>
</evidence>
<evidence type="ECO:0000313" key="4">
    <source>
        <dbReference type="EMBL" id="HFC96880.1"/>
    </source>
</evidence>
<sequence>MRKPSLKLRSICVLPRDEIQTRLEGLRRVLSRKGLDAALITSPLHLFYFTGAFALGHLLVTAREVRFLVFRPLERVRQESPLPSEPLRSLKALPAVLDSAGVRRIGMELSALSQERFQRYREILADYQLEDLSPDLLKLRMYKSSYEVDCLRRAGELLAEALREALPGLREGMSELEALGRVELALRRRGHPGLVRSARGNEFATGLLVSGKEGLVPSYMVAGEGGCGVFGFPSGASPKPLRRGEPVLLDLAGFYAGYYVDQTRMFCLGNSSPEVKDLFSLAFRLMKAGEEALQPGIPAEEVYSRVAEEAERLGVKRYFMAHGREGVGFVGHGVGLCVDEDPPLAPGVRTLLRPGMVLALEPKLHVPEVGVIGLEDTFYLSEEGLQRLTVFPRDLYLLP</sequence>
<dbReference type="GO" id="GO:0004177">
    <property type="term" value="F:aminopeptidase activity"/>
    <property type="evidence" value="ECO:0007669"/>
    <property type="project" value="UniProtKB-KW"/>
</dbReference>
<keyword evidence="1" id="KW-0812">Transmembrane</keyword>
<comment type="caution">
    <text evidence="4">The sequence shown here is derived from an EMBL/GenBank/DDBJ whole genome shotgun (WGS) entry which is preliminary data.</text>
</comment>
<dbReference type="PANTHER" id="PTHR46112">
    <property type="entry name" value="AMINOPEPTIDASE"/>
    <property type="match status" value="1"/>
</dbReference>
<keyword evidence="4" id="KW-0378">Hydrolase</keyword>
<dbReference type="SUPFAM" id="SSF55920">
    <property type="entry name" value="Creatinase/aminopeptidase"/>
    <property type="match status" value="1"/>
</dbReference>
<dbReference type="SUPFAM" id="SSF53092">
    <property type="entry name" value="Creatinase/prolidase N-terminal domain"/>
    <property type="match status" value="1"/>
</dbReference>
<name>A0A7C3GPX5_9BACT</name>
<dbReference type="Proteomes" id="UP000886043">
    <property type="component" value="Unassembled WGS sequence"/>
</dbReference>
<keyword evidence="1" id="KW-0472">Membrane</keyword>
<dbReference type="AlphaFoldDB" id="A0A7C3GPX5"/>
<keyword evidence="4" id="KW-0645">Protease</keyword>
<dbReference type="Gene3D" id="3.90.230.10">
    <property type="entry name" value="Creatinase/methionine aminopeptidase superfamily"/>
    <property type="match status" value="1"/>
</dbReference>
<dbReference type="Pfam" id="PF00557">
    <property type="entry name" value="Peptidase_M24"/>
    <property type="match status" value="1"/>
</dbReference>
<evidence type="ECO:0000259" key="3">
    <source>
        <dbReference type="Pfam" id="PF01321"/>
    </source>
</evidence>
<dbReference type="InterPro" id="IPR050659">
    <property type="entry name" value="Peptidase_M24B"/>
</dbReference>
<organism evidence="4">
    <name type="scientific">Thermosulfurimonas dismutans</name>
    <dbReference type="NCBI Taxonomy" id="999894"/>
    <lineage>
        <taxon>Bacteria</taxon>
        <taxon>Pseudomonadati</taxon>
        <taxon>Thermodesulfobacteriota</taxon>
        <taxon>Thermodesulfobacteria</taxon>
        <taxon>Thermodesulfobacteriales</taxon>
        <taxon>Thermodesulfobacteriaceae</taxon>
        <taxon>Thermosulfurimonas</taxon>
    </lineage>
</organism>
<feature type="domain" description="Creatinase N-terminal" evidence="3">
    <location>
        <begin position="22"/>
        <end position="141"/>
    </location>
</feature>
<keyword evidence="1" id="KW-1133">Transmembrane helix</keyword>
<feature type="transmembrane region" description="Helical" evidence="1">
    <location>
        <begin position="37"/>
        <end position="60"/>
    </location>
</feature>
<protein>
    <submittedName>
        <fullName evidence="4">Aminopeptidase P family protein</fullName>
    </submittedName>
</protein>
<dbReference type="InterPro" id="IPR000994">
    <property type="entry name" value="Pept_M24"/>
</dbReference>
<reference evidence="4" key="1">
    <citation type="journal article" date="2020" name="mSystems">
        <title>Genome- and Community-Level Interaction Insights into Carbon Utilization and Element Cycling Functions of Hydrothermarchaeota in Hydrothermal Sediment.</title>
        <authorList>
            <person name="Zhou Z."/>
            <person name="Liu Y."/>
            <person name="Xu W."/>
            <person name="Pan J."/>
            <person name="Luo Z.H."/>
            <person name="Li M."/>
        </authorList>
    </citation>
    <scope>NUCLEOTIDE SEQUENCE [LARGE SCALE GENOMIC DNA]</scope>
    <source>
        <strain evidence="4">HyVt-483</strain>
    </source>
</reference>
<dbReference type="InterPro" id="IPR036005">
    <property type="entry name" value="Creatinase/aminopeptidase-like"/>
</dbReference>
<dbReference type="EMBL" id="DRMH01000006">
    <property type="protein sequence ID" value="HFC96880.1"/>
    <property type="molecule type" value="Genomic_DNA"/>
</dbReference>